<dbReference type="PANTHER" id="PTHR21312:SF28">
    <property type="entry name" value="OVOINHIBITOR-RELATED"/>
    <property type="match status" value="1"/>
</dbReference>
<dbReference type="Proteomes" id="UP001162060">
    <property type="component" value="Unassembled WGS sequence"/>
</dbReference>
<feature type="domain" description="Kazal-like" evidence="7">
    <location>
        <begin position="86"/>
        <end position="148"/>
    </location>
</feature>
<evidence type="ECO:0000256" key="3">
    <source>
        <dbReference type="ARBA" id="ARBA00022690"/>
    </source>
</evidence>
<evidence type="ECO:0000256" key="2">
    <source>
        <dbReference type="ARBA" id="ARBA00022525"/>
    </source>
</evidence>
<dbReference type="GO" id="GO:0030414">
    <property type="term" value="F:peptidase inhibitor activity"/>
    <property type="evidence" value="ECO:0007669"/>
    <property type="project" value="UniProtKB-KW"/>
</dbReference>
<dbReference type="CDD" id="cd00104">
    <property type="entry name" value="KAZAL_FS"/>
    <property type="match status" value="2"/>
</dbReference>
<reference evidence="8" key="1">
    <citation type="submission" date="2024-01" db="EMBL/GenBank/DDBJ databases">
        <authorList>
            <person name="Webb A."/>
        </authorList>
    </citation>
    <scope>NUCLEOTIDE SEQUENCE</scope>
    <source>
        <strain evidence="8">Pm1</strain>
    </source>
</reference>
<feature type="chain" id="PRO_5043819224" description="Kazal-like domain-containing protein" evidence="6">
    <location>
        <begin position="22"/>
        <end position="216"/>
    </location>
</feature>
<keyword evidence="2" id="KW-0964">Secreted</keyword>
<organism evidence="8 9">
    <name type="scientific">Peronospora matthiolae</name>
    <dbReference type="NCBI Taxonomy" id="2874970"/>
    <lineage>
        <taxon>Eukaryota</taxon>
        <taxon>Sar</taxon>
        <taxon>Stramenopiles</taxon>
        <taxon>Oomycota</taxon>
        <taxon>Peronosporomycetes</taxon>
        <taxon>Peronosporales</taxon>
        <taxon>Peronosporaceae</taxon>
        <taxon>Peronospora</taxon>
    </lineage>
</organism>
<evidence type="ECO:0000256" key="6">
    <source>
        <dbReference type="SAM" id="SignalP"/>
    </source>
</evidence>
<dbReference type="PROSITE" id="PS51465">
    <property type="entry name" value="KAZAL_2"/>
    <property type="match status" value="2"/>
</dbReference>
<proteinExistence type="predicted"/>
<gene>
    <name evidence="8" type="ORF">PM001_LOCUS31117</name>
</gene>
<comment type="caution">
    <text evidence="8">The sequence shown here is derived from an EMBL/GenBank/DDBJ whole genome shotgun (WGS) entry which is preliminary data.</text>
</comment>
<evidence type="ECO:0000256" key="4">
    <source>
        <dbReference type="ARBA" id="ARBA00023157"/>
    </source>
</evidence>
<keyword evidence="6" id="KW-0732">Signal</keyword>
<protein>
    <recommendedName>
        <fullName evidence="7">Kazal-like domain-containing protein</fullName>
    </recommendedName>
</protein>
<dbReference type="InterPro" id="IPR036058">
    <property type="entry name" value="Kazal_dom_sf"/>
</dbReference>
<keyword evidence="3" id="KW-0646">Protease inhibitor</keyword>
<feature type="region of interest" description="Disordered" evidence="5">
    <location>
        <begin position="20"/>
        <end position="45"/>
    </location>
</feature>
<dbReference type="GO" id="GO:0005576">
    <property type="term" value="C:extracellular region"/>
    <property type="evidence" value="ECO:0007669"/>
    <property type="project" value="UniProtKB-SubCell"/>
</dbReference>
<dbReference type="SUPFAM" id="SSF100895">
    <property type="entry name" value="Kazal-type serine protease inhibitors"/>
    <property type="match status" value="3"/>
</dbReference>
<feature type="domain" description="Kazal-like" evidence="7">
    <location>
        <begin position="160"/>
        <end position="209"/>
    </location>
</feature>
<evidence type="ECO:0000259" key="7">
    <source>
        <dbReference type="PROSITE" id="PS51465"/>
    </source>
</evidence>
<comment type="subcellular location">
    <subcellularLocation>
        <location evidence="1">Secreted</location>
    </subcellularLocation>
</comment>
<evidence type="ECO:0000313" key="8">
    <source>
        <dbReference type="EMBL" id="CAK7945967.1"/>
    </source>
</evidence>
<dbReference type="Pfam" id="PF07648">
    <property type="entry name" value="Kazal_2"/>
    <property type="match status" value="3"/>
</dbReference>
<dbReference type="AlphaFoldDB" id="A0AAV1VI41"/>
<feature type="signal peptide" evidence="6">
    <location>
        <begin position="1"/>
        <end position="21"/>
    </location>
</feature>
<feature type="compositionally biased region" description="Polar residues" evidence="5">
    <location>
        <begin position="28"/>
        <end position="44"/>
    </location>
</feature>
<name>A0AAV1VI41_9STRA</name>
<keyword evidence="4" id="KW-1015">Disulfide bond</keyword>
<evidence type="ECO:0000313" key="9">
    <source>
        <dbReference type="Proteomes" id="UP001162060"/>
    </source>
</evidence>
<dbReference type="Gene3D" id="3.30.60.30">
    <property type="match status" value="3"/>
</dbReference>
<evidence type="ECO:0000256" key="5">
    <source>
        <dbReference type="SAM" id="MobiDB-lite"/>
    </source>
</evidence>
<dbReference type="EMBL" id="CAKLBY020000339">
    <property type="protein sequence ID" value="CAK7945967.1"/>
    <property type="molecule type" value="Genomic_DNA"/>
</dbReference>
<accession>A0AAV1VI41</accession>
<dbReference type="InterPro" id="IPR002350">
    <property type="entry name" value="Kazal_dom"/>
</dbReference>
<dbReference type="PANTHER" id="PTHR21312">
    <property type="entry name" value="SERINE PROTEASE INHIBITOR"/>
    <property type="match status" value="1"/>
</dbReference>
<dbReference type="SMART" id="SM00280">
    <property type="entry name" value="KAZAL"/>
    <property type="match status" value="3"/>
</dbReference>
<evidence type="ECO:0000256" key="1">
    <source>
        <dbReference type="ARBA" id="ARBA00004613"/>
    </source>
</evidence>
<sequence>MKLSVCILLAVAAAAVSPTHRNGVGAQPQPTMLESASGTTSNTPPKACDSDCVAEQGYVCGSDGQTYYDNCRLVAANCTSGEPIIQLSKGWCPGYSSFRPGTGFSNCTEDSPCVCGSDNVTYDNICKLEEAAAQTSKLTFAREGACDPVPDSPKPDGPSKEFEESCLCLHVEGNACGSDGVTYSSICDLVDAKCNDPTKADLEKVPCEEDLPIQGY</sequence>